<feature type="transmembrane region" description="Helical" evidence="1">
    <location>
        <begin position="48"/>
        <end position="68"/>
    </location>
</feature>
<dbReference type="EMBL" id="HE804045">
    <property type="protein sequence ID" value="CCH33320.1"/>
    <property type="molecule type" value="Genomic_DNA"/>
</dbReference>
<dbReference type="KEGG" id="sesp:BN6_60660"/>
<dbReference type="AlphaFoldDB" id="K0JZ98"/>
<dbReference type="HOGENOM" id="CLU_2748669_0_0_11"/>
<dbReference type="BioCyc" id="SESP1179773:BN6_RS29190-MONOMER"/>
<keyword evidence="1" id="KW-1133">Transmembrane helix</keyword>
<evidence type="ECO:0000256" key="1">
    <source>
        <dbReference type="SAM" id="Phobius"/>
    </source>
</evidence>
<sequence length="73" mass="7742">MPAVTHPPTTFYAPRTERAERRLWALLAALFALVAGVNAILALSAAQWWPGVVAALTVLAAVGCARVARTTRS</sequence>
<keyword evidence="1" id="KW-0472">Membrane</keyword>
<dbReference type="PATRIC" id="fig|1179773.3.peg.6110"/>
<name>K0JZ98_SACES</name>
<dbReference type="eggNOG" id="ENOG503255J">
    <property type="taxonomic scope" value="Bacteria"/>
</dbReference>
<reference evidence="2 3" key="1">
    <citation type="journal article" date="2012" name="BMC Genomics">
        <title>Complete genome sequence of Saccharothrix espanaensis DSM 44229T and comparison to the other completely sequenced Pseudonocardiaceae.</title>
        <authorList>
            <person name="Strobel T."/>
            <person name="Al-Dilaimi A."/>
            <person name="Blom J."/>
            <person name="Gessner A."/>
            <person name="Kalinowski J."/>
            <person name="Luzhetska M."/>
            <person name="Puhler A."/>
            <person name="Szczepanowski R."/>
            <person name="Bechthold A."/>
            <person name="Ruckert C."/>
        </authorList>
    </citation>
    <scope>NUCLEOTIDE SEQUENCE [LARGE SCALE GENOMIC DNA]</scope>
    <source>
        <strain evidence="3">ATCC 51144 / DSM 44229 / JCM 9112 / NBRC 15066 / NRRL 15764</strain>
    </source>
</reference>
<keyword evidence="3" id="KW-1185">Reference proteome</keyword>
<protein>
    <submittedName>
        <fullName evidence="2">Putative secreted protein</fullName>
    </submittedName>
</protein>
<keyword evidence="1" id="KW-0812">Transmembrane</keyword>
<organism evidence="2 3">
    <name type="scientific">Saccharothrix espanaensis (strain ATCC 51144 / DSM 44229 / JCM 9112 / NBRC 15066 / NRRL 15764)</name>
    <dbReference type="NCBI Taxonomy" id="1179773"/>
    <lineage>
        <taxon>Bacteria</taxon>
        <taxon>Bacillati</taxon>
        <taxon>Actinomycetota</taxon>
        <taxon>Actinomycetes</taxon>
        <taxon>Pseudonocardiales</taxon>
        <taxon>Pseudonocardiaceae</taxon>
        <taxon>Saccharothrix</taxon>
    </lineage>
</organism>
<gene>
    <name evidence="2" type="ordered locus">BN6_60660</name>
</gene>
<accession>K0JZ98</accession>
<dbReference type="Proteomes" id="UP000006281">
    <property type="component" value="Chromosome"/>
</dbReference>
<feature type="transmembrane region" description="Helical" evidence="1">
    <location>
        <begin position="23"/>
        <end position="42"/>
    </location>
</feature>
<proteinExistence type="predicted"/>
<evidence type="ECO:0000313" key="3">
    <source>
        <dbReference type="Proteomes" id="UP000006281"/>
    </source>
</evidence>
<evidence type="ECO:0000313" key="2">
    <source>
        <dbReference type="EMBL" id="CCH33320.1"/>
    </source>
</evidence>